<comment type="similarity">
    <text evidence="6">Belongs to the eukaryotic/archaeal RNase P protein component 1 family.</text>
</comment>
<dbReference type="InterPro" id="IPR023534">
    <property type="entry name" value="Rof/RNase_P-like"/>
</dbReference>
<keyword evidence="3 6" id="KW-0540">Nuclease</keyword>
<comment type="subunit">
    <text evidence="6">Consists of a catalytic RNA component and at least 4-5 protein subunits.</text>
</comment>
<name>A0A9Q4KSL5_9EURY</name>
<comment type="caution">
    <text evidence="7">The sequence shown here is derived from an EMBL/GenBank/DDBJ whole genome shotgun (WGS) entry which is preliminary data.</text>
</comment>
<evidence type="ECO:0000256" key="2">
    <source>
        <dbReference type="ARBA" id="ARBA00022694"/>
    </source>
</evidence>
<gene>
    <name evidence="6" type="primary">rnp1</name>
    <name evidence="7" type="ORF">L0665_04290</name>
</gene>
<evidence type="ECO:0000256" key="6">
    <source>
        <dbReference type="HAMAP-Rule" id="MF_00754"/>
    </source>
</evidence>
<dbReference type="InterPro" id="IPR036980">
    <property type="entry name" value="RNase_P/MRP_Rpp29_sf"/>
</dbReference>
<dbReference type="HAMAP" id="MF_00754">
    <property type="entry name" value="RNase_P_1"/>
    <property type="match status" value="1"/>
</dbReference>
<evidence type="ECO:0000256" key="3">
    <source>
        <dbReference type="ARBA" id="ARBA00022722"/>
    </source>
</evidence>
<comment type="subcellular location">
    <subcellularLocation>
        <location evidence="6">Cytoplasm</location>
    </subcellularLocation>
</comment>
<dbReference type="GO" id="GO:0030677">
    <property type="term" value="C:ribonuclease P complex"/>
    <property type="evidence" value="ECO:0007669"/>
    <property type="project" value="UniProtKB-UniRule"/>
</dbReference>
<keyword evidence="4 6" id="KW-0255">Endonuclease</keyword>
<evidence type="ECO:0000313" key="7">
    <source>
        <dbReference type="EMBL" id="MDE4907831.1"/>
    </source>
</evidence>
<reference evidence="7" key="1">
    <citation type="submission" date="2022-01" db="EMBL/GenBank/DDBJ databases">
        <title>Draft genome of Methanogenium marinum DSM 15558.</title>
        <authorList>
            <person name="Chen S.-C."/>
            <person name="You Y.-T."/>
        </authorList>
    </citation>
    <scope>NUCLEOTIDE SEQUENCE</scope>
    <source>
        <strain evidence="7">DSM 15558</strain>
    </source>
</reference>
<accession>A0A9Q4KSL5</accession>
<evidence type="ECO:0000256" key="4">
    <source>
        <dbReference type="ARBA" id="ARBA00022759"/>
    </source>
</evidence>
<dbReference type="RefSeq" id="WP_274924476.1">
    <property type="nucleotide sequence ID" value="NZ_JAKELO010000002.1"/>
</dbReference>
<dbReference type="GO" id="GO:0003723">
    <property type="term" value="F:RNA binding"/>
    <property type="evidence" value="ECO:0007669"/>
    <property type="project" value="InterPro"/>
</dbReference>
<keyword evidence="8" id="KW-1185">Reference proteome</keyword>
<dbReference type="EC" id="3.1.26.5" evidence="6"/>
<dbReference type="AlphaFoldDB" id="A0A9Q4KSL5"/>
<protein>
    <recommendedName>
        <fullName evidence="6">Ribonuclease P protein component 1</fullName>
        <shortName evidence="6">RNase P component 1</shortName>
        <ecNumber evidence="6">3.1.26.5</ecNumber>
    </recommendedName>
    <alternativeName>
        <fullName evidence="6">Rpp29</fullName>
    </alternativeName>
</protein>
<dbReference type="GO" id="GO:0001682">
    <property type="term" value="P:tRNA 5'-leader removal"/>
    <property type="evidence" value="ECO:0007669"/>
    <property type="project" value="UniProtKB-UniRule"/>
</dbReference>
<comment type="catalytic activity">
    <reaction evidence="6">
        <text>Endonucleolytic cleavage of RNA, removing 5'-extranucleotides from tRNA precursor.</text>
        <dbReference type="EC" id="3.1.26.5"/>
    </reaction>
</comment>
<dbReference type="Gene3D" id="2.30.30.210">
    <property type="entry name" value="Ribonuclease P/MRP, subunit p29"/>
    <property type="match status" value="1"/>
</dbReference>
<keyword evidence="2 6" id="KW-0819">tRNA processing</keyword>
<evidence type="ECO:0000256" key="1">
    <source>
        <dbReference type="ARBA" id="ARBA00022490"/>
    </source>
</evidence>
<dbReference type="InterPro" id="IPR023538">
    <property type="entry name" value="RNP1"/>
</dbReference>
<keyword evidence="5 6" id="KW-0378">Hydrolase</keyword>
<dbReference type="InterPro" id="IPR002730">
    <property type="entry name" value="Rpp29/RNP1"/>
</dbReference>
<dbReference type="EMBL" id="JAKELO010000002">
    <property type="protein sequence ID" value="MDE4907831.1"/>
    <property type="molecule type" value="Genomic_DNA"/>
</dbReference>
<comment type="function">
    <text evidence="6">Part of ribonuclease P, a protein complex that generates mature tRNA molecules by cleaving their 5'-ends.</text>
</comment>
<dbReference type="Proteomes" id="UP001143747">
    <property type="component" value="Unassembled WGS sequence"/>
</dbReference>
<dbReference type="Pfam" id="PF01868">
    <property type="entry name" value="RNase_P-MRP_p29"/>
    <property type="match status" value="1"/>
</dbReference>
<dbReference type="SUPFAM" id="SSF101744">
    <property type="entry name" value="Rof/RNase P subunit-like"/>
    <property type="match status" value="1"/>
</dbReference>
<organism evidence="7 8">
    <name type="scientific">Methanogenium marinum</name>
    <dbReference type="NCBI Taxonomy" id="348610"/>
    <lineage>
        <taxon>Archaea</taxon>
        <taxon>Methanobacteriati</taxon>
        <taxon>Methanobacteriota</taxon>
        <taxon>Stenosarchaea group</taxon>
        <taxon>Methanomicrobia</taxon>
        <taxon>Methanomicrobiales</taxon>
        <taxon>Methanomicrobiaceae</taxon>
        <taxon>Methanogenium</taxon>
    </lineage>
</organism>
<evidence type="ECO:0000256" key="5">
    <source>
        <dbReference type="ARBA" id="ARBA00022801"/>
    </source>
</evidence>
<proteinExistence type="inferred from homology"/>
<dbReference type="GO" id="GO:0004526">
    <property type="term" value="F:ribonuclease P activity"/>
    <property type="evidence" value="ECO:0007669"/>
    <property type="project" value="UniProtKB-UniRule"/>
</dbReference>
<dbReference type="SMART" id="SM00538">
    <property type="entry name" value="POP4"/>
    <property type="match status" value="1"/>
</dbReference>
<sequence length="91" mass="10186">MITAQNVCRHELIGLPVRVHASSNRTQTGITGVVCGESKQMLEICAGDRILRVAKKFATFDLHLPDDTRVRVDGSVLVMQPEKRISMRIRN</sequence>
<keyword evidence="1 6" id="KW-0963">Cytoplasm</keyword>
<evidence type="ECO:0000313" key="8">
    <source>
        <dbReference type="Proteomes" id="UP001143747"/>
    </source>
</evidence>
<dbReference type="GO" id="GO:0005737">
    <property type="term" value="C:cytoplasm"/>
    <property type="evidence" value="ECO:0007669"/>
    <property type="project" value="UniProtKB-SubCell"/>
</dbReference>